<dbReference type="Proteomes" id="UP000027920">
    <property type="component" value="Unassembled WGS sequence"/>
</dbReference>
<keyword evidence="2" id="KW-1185">Reference proteome</keyword>
<dbReference type="AlphaFoldDB" id="A0A072PPM4"/>
<reference evidence="1 2" key="1">
    <citation type="submission" date="2013-03" db="EMBL/GenBank/DDBJ databases">
        <title>The Genome Sequence of Exophiala aquamarina CBS 119918.</title>
        <authorList>
            <consortium name="The Broad Institute Genomics Platform"/>
            <person name="Cuomo C."/>
            <person name="de Hoog S."/>
            <person name="Gorbushina A."/>
            <person name="Walker B."/>
            <person name="Young S.K."/>
            <person name="Zeng Q."/>
            <person name="Gargeya S."/>
            <person name="Fitzgerald M."/>
            <person name="Haas B."/>
            <person name="Abouelleil A."/>
            <person name="Allen A.W."/>
            <person name="Alvarado L."/>
            <person name="Arachchi H.M."/>
            <person name="Berlin A.M."/>
            <person name="Chapman S.B."/>
            <person name="Gainer-Dewar J."/>
            <person name="Goldberg J."/>
            <person name="Griggs A."/>
            <person name="Gujja S."/>
            <person name="Hansen M."/>
            <person name="Howarth C."/>
            <person name="Imamovic A."/>
            <person name="Ireland A."/>
            <person name="Larimer J."/>
            <person name="McCowan C."/>
            <person name="Murphy C."/>
            <person name="Pearson M."/>
            <person name="Poon T.W."/>
            <person name="Priest M."/>
            <person name="Roberts A."/>
            <person name="Saif S."/>
            <person name="Shea T."/>
            <person name="Sisk P."/>
            <person name="Sykes S."/>
            <person name="Wortman J."/>
            <person name="Nusbaum C."/>
            <person name="Birren B."/>
        </authorList>
    </citation>
    <scope>NUCLEOTIDE SEQUENCE [LARGE SCALE GENOMIC DNA]</scope>
    <source>
        <strain evidence="1 2">CBS 119918</strain>
    </source>
</reference>
<gene>
    <name evidence="1" type="ORF">A1O9_05387</name>
</gene>
<comment type="caution">
    <text evidence="1">The sequence shown here is derived from an EMBL/GenBank/DDBJ whole genome shotgun (WGS) entry which is preliminary data.</text>
</comment>
<dbReference type="HOGENOM" id="CLU_2589762_0_0_1"/>
<protein>
    <submittedName>
        <fullName evidence="1">Uncharacterized protein</fullName>
    </submittedName>
</protein>
<dbReference type="RefSeq" id="XP_013260060.1">
    <property type="nucleotide sequence ID" value="XM_013404606.1"/>
</dbReference>
<organism evidence="1 2">
    <name type="scientific">Exophiala aquamarina CBS 119918</name>
    <dbReference type="NCBI Taxonomy" id="1182545"/>
    <lineage>
        <taxon>Eukaryota</taxon>
        <taxon>Fungi</taxon>
        <taxon>Dikarya</taxon>
        <taxon>Ascomycota</taxon>
        <taxon>Pezizomycotina</taxon>
        <taxon>Eurotiomycetes</taxon>
        <taxon>Chaetothyriomycetidae</taxon>
        <taxon>Chaetothyriales</taxon>
        <taxon>Herpotrichiellaceae</taxon>
        <taxon>Exophiala</taxon>
    </lineage>
</organism>
<proteinExistence type="predicted"/>
<dbReference type="VEuPathDB" id="FungiDB:A1O9_05387"/>
<accession>A0A072PPM4</accession>
<name>A0A072PPM4_9EURO</name>
<dbReference type="STRING" id="1182545.A0A072PPM4"/>
<dbReference type="EMBL" id="AMGV01000004">
    <property type="protein sequence ID" value="KEF57470.1"/>
    <property type="molecule type" value="Genomic_DNA"/>
</dbReference>
<evidence type="ECO:0000313" key="2">
    <source>
        <dbReference type="Proteomes" id="UP000027920"/>
    </source>
</evidence>
<evidence type="ECO:0000313" key="1">
    <source>
        <dbReference type="EMBL" id="KEF57470.1"/>
    </source>
</evidence>
<dbReference type="GeneID" id="25280313"/>
<sequence length="80" mass="8639">MSRYWSSLAIANKSPVTPIPFACLTSSSMHATLTWMGLIHGSIHLGTLFAGTALEFHPVSAMWFMVGGLQISKTLHAPKP</sequence>